<dbReference type="EMBL" id="KB095905">
    <property type="protein sequence ID" value="ESO09983.1"/>
    <property type="molecule type" value="Genomic_DNA"/>
</dbReference>
<dbReference type="KEGG" id="hro:HELRODRAFT_190347"/>
<dbReference type="EnsemblMetazoa" id="HelroT190347">
    <property type="protein sequence ID" value="HelroP190347"/>
    <property type="gene ID" value="HelroG190347"/>
</dbReference>
<dbReference type="CTD" id="20211571"/>
<dbReference type="SUPFAM" id="SSF54928">
    <property type="entry name" value="RNA-binding domain, RBD"/>
    <property type="match status" value="2"/>
</dbReference>
<dbReference type="Pfam" id="PF19687">
    <property type="entry name" value="MARF1_LOTUS"/>
    <property type="match status" value="2"/>
</dbReference>
<dbReference type="InParanoid" id="T1FRX4"/>
<feature type="compositionally biased region" description="Low complexity" evidence="1">
    <location>
        <begin position="279"/>
        <end position="296"/>
    </location>
</feature>
<sequence length="1919" mass="215028">MPSKALTTIPHEHYLMTAFYVDFENFVMPPVSETLILVDNLPLDVNYQNLSRDIEQMFKNGKGKVMYIINKTALVCFPSWEAAFRSKVRFYNECLHGRRIKIHLLVGVDKNKLLLNMFEQSLLSGSTLINGSAFCNAEIENHYYNPKVVANFKKNLQLQLEYLQNKVLPKSIRDSPFWNFGLTSLTKDVDFGGDDGDNVKKTYPHQSSLDLVHENENGKNTISHINNIKDVISNSAANKFVVAQVLSLNNSLKQHTADTNSTAPDTAFSEKVNQQQNYKNKVSNNNNITQNSKVNSPRNLNMDDSGYPSGSAESNSTTCNTKPYRQAVTSSQTTSSTAVVSLAHFHHHFSHHNLSPRSFYSAGNGNSAAFRRTPGARRPALQQQQYLGLNGNNTIEKLGHLKPQPLFSRLSSNAGDVAGIKFKKGKDYSTVFTERSPMRNGDKNSKSISSSNLICTGSKECYHSNNVAVGGIKKGASSSAGINLVVSNLDYNISTHEWKKILSSEFQNVQVNSLAVQMQANNTSIATVNVASLEDARYIVSQFHRKKIGYKRIHVAILNSESTAVTSPQNTIKSDIVSLLSSIPGKRLPLFQFFELFEKRYQKNISILDLQNLRDYVRITDQEGLGKVVLLKASADACSNSSHCNHNNAHNKDAHNHNYVSTPACADVGGSCNELENGINRQESALLAATTLPVYCQRKCCEHTDRLAWIHIDMSLDPKVKLLLRSFSSQLHKLLQCHEGSMPLNSFPACYAREFSPLSLEVSGEGVSLEHLITCVQGVEVTVVMTTGVKKIQWAEKRSTSPIDGVNTAWLSPQLDEPLTQVGHELTELIKSQPDCVVQLNSFSACYQRYFGRQFRCSDFGCADIYELVQSLSHVIQILGSGPSSCLTLTHRAQVKRFSSTLLRILKCQPTKSLNVEELSDAYSKVLDRSLNITEYGVCYVEDLLIELPDALIMIIRNEQGIILSMPRKEKLEEDSPSIKVFIKRYSDLLSVSENYQLSTFELESAFEKKYKYKLDVTNTGMNLLEIFEALPEYFKIVESNGAKYISLSNCQMIQVAEEEFDRVIEDVLNRSGRFALTFNDFLSAYSDIFQRPLKLSAFGVHSISALVSKMSGNILVERRGNQNLLTSKKYLHRKSAITSKLQHALPINSKKRSDKSALGDADDVDSKCLNVLLLIMEFSDGSVAFDHLQALYNFHYKRGGRNEELTIEYLARHMADYVTISKILYQGPTLRSSSSPSPPFETLVKLTPAQMFARDIRLMLLNIPEQQTPMSQLEDEYRNFFKVSLIPASYGQQSLASLIRSISHVVTFDGRLSNWNVCLRPHFRKHLDKSNSALNTKPNDNLDDTARHSFVVDARASSNSCVESFNGSKVHNNSDISATMNKGIIRKDLNNTVTNVNNRNIFINDFKDLLSGPVPSCIPSPILEPQYNTQSFMKLESKKSMQDLLTLTQDEKKGLKTPLCRTPVSELLAFAAQLLPSDVFRQSGLEERSTTKFDKVENIFKNKDFKLDGNDLSTAQKWNFPRSQTVNFYSKFNNLPGCKGNADNSTEAQISCRWPIKSHHFAGFSDPTPLNSNVDFRYQPLFNRIVSHNNFCLDDSFLNDHLNNKFGLTRNVNRRFSLIDSINLFSMEKTSAQHSEDENQHLHTPPAIKSLLNDNTNEQCFRFLPNDKQSTPNIKLIAAGDLSRASCTHLQNSLPQPVLHNQSCSSASQLTVDKTANSLQRVDKLSQIDSKNRQFVNEALLRKDEVLPLQLECNTHRHDITLRGSNITQHCSTVESSEIERQHAAVDAIFQSDIILLPHNNASQNCCSPQRNDLVPHFSNTAQRNNKTSDQQNTPKQHYNTPTRHCNIPRESSNTPQHSNNISQHGNNGISQHVNQSPHAGCFTPQSFNKGSSSVTKLSDGSAKRSRIVANFNLSASS</sequence>
<organism evidence="4 5">
    <name type="scientific">Helobdella robusta</name>
    <name type="common">Californian leech</name>
    <dbReference type="NCBI Taxonomy" id="6412"/>
    <lineage>
        <taxon>Eukaryota</taxon>
        <taxon>Metazoa</taxon>
        <taxon>Spiralia</taxon>
        <taxon>Lophotrochozoa</taxon>
        <taxon>Annelida</taxon>
        <taxon>Clitellata</taxon>
        <taxon>Hirudinea</taxon>
        <taxon>Rhynchobdellida</taxon>
        <taxon>Glossiphoniidae</taxon>
        <taxon>Helobdella</taxon>
    </lineage>
</organism>
<reference evidence="3 5" key="2">
    <citation type="journal article" date="2013" name="Nature">
        <title>Insights into bilaterian evolution from three spiralian genomes.</title>
        <authorList>
            <person name="Simakov O."/>
            <person name="Marletaz F."/>
            <person name="Cho S.J."/>
            <person name="Edsinger-Gonzales E."/>
            <person name="Havlak P."/>
            <person name="Hellsten U."/>
            <person name="Kuo D.H."/>
            <person name="Larsson T."/>
            <person name="Lv J."/>
            <person name="Arendt D."/>
            <person name="Savage R."/>
            <person name="Osoegawa K."/>
            <person name="de Jong P."/>
            <person name="Grimwood J."/>
            <person name="Chapman J.A."/>
            <person name="Shapiro H."/>
            <person name="Aerts A."/>
            <person name="Otillar R.P."/>
            <person name="Terry A.Y."/>
            <person name="Boore J.L."/>
            <person name="Grigoriev I.V."/>
            <person name="Lindberg D.R."/>
            <person name="Seaver E.C."/>
            <person name="Weisblat D.A."/>
            <person name="Putnam N.H."/>
            <person name="Rokhsar D.S."/>
        </authorList>
    </citation>
    <scope>NUCLEOTIDE SEQUENCE</scope>
</reference>
<feature type="domain" description="HTH OST-type" evidence="2">
    <location>
        <begin position="1249"/>
        <end position="1323"/>
    </location>
</feature>
<dbReference type="Gene3D" id="3.30.70.330">
    <property type="match status" value="2"/>
</dbReference>
<dbReference type="InterPro" id="IPR041966">
    <property type="entry name" value="LOTUS-like"/>
</dbReference>
<protein>
    <recommendedName>
        <fullName evidence="2">HTH OST-type domain-containing protein</fullName>
    </recommendedName>
</protein>
<feature type="compositionally biased region" description="Polar residues" evidence="1">
    <location>
        <begin position="311"/>
        <end position="321"/>
    </location>
</feature>
<dbReference type="GO" id="GO:0003676">
    <property type="term" value="F:nucleic acid binding"/>
    <property type="evidence" value="ECO:0007669"/>
    <property type="project" value="InterPro"/>
</dbReference>
<feature type="region of interest" description="Disordered" evidence="1">
    <location>
        <begin position="1808"/>
        <end position="1904"/>
    </location>
</feature>
<accession>T1FRX4</accession>
<evidence type="ECO:0000313" key="5">
    <source>
        <dbReference type="Proteomes" id="UP000015101"/>
    </source>
</evidence>
<feature type="domain" description="HTH OST-type" evidence="2">
    <location>
        <begin position="1057"/>
        <end position="1131"/>
    </location>
</feature>
<reference evidence="5" key="1">
    <citation type="submission" date="2012-12" db="EMBL/GenBank/DDBJ databases">
        <authorList>
            <person name="Hellsten U."/>
            <person name="Grimwood J."/>
            <person name="Chapman J.A."/>
            <person name="Shapiro H."/>
            <person name="Aerts A."/>
            <person name="Otillar R.P."/>
            <person name="Terry A.Y."/>
            <person name="Boore J.L."/>
            <person name="Simakov O."/>
            <person name="Marletaz F."/>
            <person name="Cho S.-J."/>
            <person name="Edsinger-Gonzales E."/>
            <person name="Havlak P."/>
            <person name="Kuo D.-H."/>
            <person name="Larsson T."/>
            <person name="Lv J."/>
            <person name="Arendt D."/>
            <person name="Savage R."/>
            <person name="Osoegawa K."/>
            <person name="de Jong P."/>
            <person name="Lindberg D.R."/>
            <person name="Seaver E.C."/>
            <person name="Weisblat D.A."/>
            <person name="Putnam N.H."/>
            <person name="Grigoriev I.V."/>
            <person name="Rokhsar D.S."/>
        </authorList>
    </citation>
    <scope>NUCLEOTIDE SEQUENCE</scope>
</reference>
<feature type="domain" description="HTH OST-type" evidence="2">
    <location>
        <begin position="894"/>
        <end position="968"/>
    </location>
</feature>
<dbReference type="InterPro" id="IPR045602">
    <property type="entry name" value="MARF1_LOTUS"/>
</dbReference>
<dbReference type="GO" id="GO:0005737">
    <property type="term" value="C:cytoplasm"/>
    <property type="evidence" value="ECO:0000318"/>
    <property type="project" value="GO_Central"/>
</dbReference>
<reference evidence="4" key="3">
    <citation type="submission" date="2015-06" db="UniProtKB">
        <authorList>
            <consortium name="EnsemblMetazoa"/>
        </authorList>
    </citation>
    <scope>IDENTIFICATION</scope>
</reference>
<dbReference type="EMBL" id="AMQM01002849">
    <property type="status" value="NOT_ANNOTATED_CDS"/>
    <property type="molecule type" value="Genomic_DNA"/>
</dbReference>
<proteinExistence type="predicted"/>
<dbReference type="PROSITE" id="PS51644">
    <property type="entry name" value="HTH_OST"/>
    <property type="match status" value="5"/>
</dbReference>
<evidence type="ECO:0000256" key="1">
    <source>
        <dbReference type="SAM" id="MobiDB-lite"/>
    </source>
</evidence>
<feature type="domain" description="HTH OST-type" evidence="2">
    <location>
        <begin position="818"/>
        <end position="892"/>
    </location>
</feature>
<evidence type="ECO:0000259" key="2">
    <source>
        <dbReference type="PROSITE" id="PS51644"/>
    </source>
</evidence>
<gene>
    <name evidence="4" type="primary">20211571</name>
    <name evidence="3" type="ORF">HELRODRAFT_190347</name>
</gene>
<name>T1FRX4_HELRO</name>
<evidence type="ECO:0000313" key="3">
    <source>
        <dbReference type="EMBL" id="ESO09983.1"/>
    </source>
</evidence>
<evidence type="ECO:0000313" key="4">
    <source>
        <dbReference type="EnsemblMetazoa" id="HelroP190347"/>
    </source>
</evidence>
<dbReference type="GeneID" id="20211571"/>
<dbReference type="eggNOG" id="ENOG502QUYZ">
    <property type="taxonomic scope" value="Eukaryota"/>
</dbReference>
<dbReference type="InterPro" id="IPR025605">
    <property type="entry name" value="OST-HTH/LOTUS_dom"/>
</dbReference>
<dbReference type="RefSeq" id="XP_009011797.1">
    <property type="nucleotide sequence ID" value="XM_009013549.1"/>
</dbReference>
<feature type="domain" description="HTH OST-type" evidence="2">
    <location>
        <begin position="978"/>
        <end position="1050"/>
    </location>
</feature>
<dbReference type="GO" id="GO:1905762">
    <property type="term" value="F:CCR4-NOT complex binding"/>
    <property type="evidence" value="ECO:0000318"/>
    <property type="project" value="GO_Central"/>
</dbReference>
<dbReference type="Pfam" id="PF12872">
    <property type="entry name" value="OST-HTH"/>
    <property type="match status" value="4"/>
</dbReference>
<feature type="region of interest" description="Disordered" evidence="1">
    <location>
        <begin position="279"/>
        <end position="321"/>
    </location>
</feature>
<dbReference type="InterPro" id="IPR012677">
    <property type="entry name" value="Nucleotide-bd_a/b_plait_sf"/>
</dbReference>
<dbReference type="Proteomes" id="UP000015101">
    <property type="component" value="Unassembled WGS sequence"/>
</dbReference>
<dbReference type="HOGENOM" id="CLU_235413_0_0_1"/>
<dbReference type="OrthoDB" id="549353at2759"/>
<dbReference type="Gene3D" id="3.30.420.610">
    <property type="entry name" value="LOTUS domain-like"/>
    <property type="match status" value="4"/>
</dbReference>
<dbReference type="InterPro" id="IPR035979">
    <property type="entry name" value="RBD_domain_sf"/>
</dbReference>
<dbReference type="STRING" id="6412.T1FRX4"/>
<feature type="compositionally biased region" description="Polar residues" evidence="1">
    <location>
        <begin position="1819"/>
        <end position="1900"/>
    </location>
</feature>
<keyword evidence="5" id="KW-1185">Reference proteome</keyword>